<accession>A0AAD4W0X5</accession>
<dbReference type="AlphaFoldDB" id="A0AAD4W0X5"/>
<feature type="region of interest" description="Disordered" evidence="1">
    <location>
        <begin position="50"/>
        <end position="74"/>
    </location>
</feature>
<gene>
    <name evidence="2" type="ORF">L3X38_024998</name>
</gene>
<sequence length="176" mass="19380">MIISRHVVHDENVFPFHSGKQQPYVNETFTHLTMPTSILAHVIVNLPQSQAPTSTLPHDSSGSRHIDSPHDISFSSTSDISHNVETATSQSMIMLPLLSNAQLVVILPIASSQLPQNINVHHMQTRLKDGIVQTRQYPDFKSFATALTTIIEADTPSHFKAPGSQKVWQDAVAGEI</sequence>
<feature type="compositionally biased region" description="Basic and acidic residues" evidence="1">
    <location>
        <begin position="61"/>
        <end position="70"/>
    </location>
</feature>
<feature type="compositionally biased region" description="Polar residues" evidence="1">
    <location>
        <begin position="50"/>
        <end position="60"/>
    </location>
</feature>
<evidence type="ECO:0000313" key="2">
    <source>
        <dbReference type="EMBL" id="KAI5334865.1"/>
    </source>
</evidence>
<dbReference type="Proteomes" id="UP001054821">
    <property type="component" value="Chromosome 4"/>
</dbReference>
<protein>
    <submittedName>
        <fullName evidence="2">Uncharacterized protein</fullName>
    </submittedName>
</protein>
<organism evidence="2 3">
    <name type="scientific">Prunus dulcis</name>
    <name type="common">Almond</name>
    <name type="synonym">Amygdalus dulcis</name>
    <dbReference type="NCBI Taxonomy" id="3755"/>
    <lineage>
        <taxon>Eukaryota</taxon>
        <taxon>Viridiplantae</taxon>
        <taxon>Streptophyta</taxon>
        <taxon>Embryophyta</taxon>
        <taxon>Tracheophyta</taxon>
        <taxon>Spermatophyta</taxon>
        <taxon>Magnoliopsida</taxon>
        <taxon>eudicotyledons</taxon>
        <taxon>Gunneridae</taxon>
        <taxon>Pentapetalae</taxon>
        <taxon>rosids</taxon>
        <taxon>fabids</taxon>
        <taxon>Rosales</taxon>
        <taxon>Rosaceae</taxon>
        <taxon>Amygdaloideae</taxon>
        <taxon>Amygdaleae</taxon>
        <taxon>Prunus</taxon>
    </lineage>
</organism>
<proteinExistence type="predicted"/>
<name>A0AAD4W0X5_PRUDU</name>
<dbReference type="EMBL" id="JAJFAZ020000004">
    <property type="protein sequence ID" value="KAI5334865.1"/>
    <property type="molecule type" value="Genomic_DNA"/>
</dbReference>
<reference evidence="2 3" key="1">
    <citation type="journal article" date="2022" name="G3 (Bethesda)">
        <title>Whole-genome sequence and methylome profiling of the almond [Prunus dulcis (Mill.) D.A. Webb] cultivar 'Nonpareil'.</title>
        <authorList>
            <person name="D'Amico-Willman K.M."/>
            <person name="Ouma W.Z."/>
            <person name="Meulia T."/>
            <person name="Sideli G.M."/>
            <person name="Gradziel T.M."/>
            <person name="Fresnedo-Ramirez J."/>
        </authorList>
    </citation>
    <scope>NUCLEOTIDE SEQUENCE [LARGE SCALE GENOMIC DNA]</scope>
    <source>
        <strain evidence="2">Clone GOH B32 T37-40</strain>
    </source>
</reference>
<evidence type="ECO:0000256" key="1">
    <source>
        <dbReference type="SAM" id="MobiDB-lite"/>
    </source>
</evidence>
<comment type="caution">
    <text evidence="2">The sequence shown here is derived from an EMBL/GenBank/DDBJ whole genome shotgun (WGS) entry which is preliminary data.</text>
</comment>
<evidence type="ECO:0000313" key="3">
    <source>
        <dbReference type="Proteomes" id="UP001054821"/>
    </source>
</evidence>
<keyword evidence="3" id="KW-1185">Reference proteome</keyword>